<dbReference type="PANTHER" id="PTHR12835:SF5">
    <property type="entry name" value="BIOTIN--PROTEIN LIGASE"/>
    <property type="match status" value="1"/>
</dbReference>
<evidence type="ECO:0000259" key="2">
    <source>
        <dbReference type="PROSITE" id="PS51733"/>
    </source>
</evidence>
<dbReference type="GO" id="GO:0005737">
    <property type="term" value="C:cytoplasm"/>
    <property type="evidence" value="ECO:0007669"/>
    <property type="project" value="TreeGrafter"/>
</dbReference>
<dbReference type="InterPro" id="IPR004408">
    <property type="entry name" value="Biotin_CoA_COase_ligase"/>
</dbReference>
<dbReference type="InterPro" id="IPR045864">
    <property type="entry name" value="aa-tRNA-synth_II/BPL/LPL"/>
</dbReference>
<feature type="domain" description="BPL/LPL catalytic" evidence="2">
    <location>
        <begin position="13"/>
        <end position="188"/>
    </location>
</feature>
<dbReference type="Gene3D" id="2.30.30.100">
    <property type="match status" value="1"/>
</dbReference>
<evidence type="ECO:0000256" key="1">
    <source>
        <dbReference type="ARBA" id="ARBA00022598"/>
    </source>
</evidence>
<dbReference type="InterPro" id="IPR004143">
    <property type="entry name" value="BPL_LPL_catalytic"/>
</dbReference>
<gene>
    <name evidence="3" type="ORF">UFOPK2788_00550</name>
</gene>
<dbReference type="Pfam" id="PF03099">
    <property type="entry name" value="BPL_LplA_LipB"/>
    <property type="match status" value="1"/>
</dbReference>
<dbReference type="AlphaFoldDB" id="A0A6J6SRE6"/>
<dbReference type="NCBIfam" id="TIGR00121">
    <property type="entry name" value="birA_ligase"/>
    <property type="match status" value="1"/>
</dbReference>
<reference evidence="3" key="1">
    <citation type="submission" date="2020-05" db="EMBL/GenBank/DDBJ databases">
        <authorList>
            <person name="Chiriac C."/>
            <person name="Salcher M."/>
            <person name="Ghai R."/>
            <person name="Kavagutti S V."/>
        </authorList>
    </citation>
    <scope>NUCLEOTIDE SEQUENCE</scope>
</reference>
<dbReference type="CDD" id="cd16442">
    <property type="entry name" value="BPL"/>
    <property type="match status" value="1"/>
</dbReference>
<evidence type="ECO:0000313" key="3">
    <source>
        <dbReference type="EMBL" id="CAB4736739.1"/>
    </source>
</evidence>
<protein>
    <submittedName>
        <fullName evidence="3">Unannotated protein</fullName>
    </submittedName>
</protein>
<dbReference type="PANTHER" id="PTHR12835">
    <property type="entry name" value="BIOTIN PROTEIN LIGASE"/>
    <property type="match status" value="1"/>
</dbReference>
<proteinExistence type="predicted"/>
<sequence length="253" mass="27320">MKQELLNANAIAGALRGGYWRVSVIDEIDSTQNYLRTSIPKVGDVITAEYQSAGRGRLDRTFIAAKSSALLFSFYVEPKVDIAKLGYLSLLVGSSVAKTINEITDSNNFKCKWPNDIVYGDYKVAGLLAEKFGEGVIVGVGINVSMNQAELPVPHASSIFLTTEKQIDRNDLLAAILNNLSSALINWENGEDDLAFYRETSATLGKSVRVELPGGINVEATAVDIDSTGALHLDNGQIITVGDVIHLDSKLSQ</sequence>
<dbReference type="GO" id="GO:0004077">
    <property type="term" value="F:biotin--[biotin carboxyl-carrier protein] ligase activity"/>
    <property type="evidence" value="ECO:0007669"/>
    <property type="project" value="InterPro"/>
</dbReference>
<name>A0A6J6SRE6_9ZZZZ</name>
<dbReference type="InterPro" id="IPR003142">
    <property type="entry name" value="BPL_C"/>
</dbReference>
<organism evidence="3">
    <name type="scientific">freshwater metagenome</name>
    <dbReference type="NCBI Taxonomy" id="449393"/>
    <lineage>
        <taxon>unclassified sequences</taxon>
        <taxon>metagenomes</taxon>
        <taxon>ecological metagenomes</taxon>
    </lineage>
</organism>
<dbReference type="Pfam" id="PF02237">
    <property type="entry name" value="BPL_C"/>
    <property type="match status" value="1"/>
</dbReference>
<dbReference type="SUPFAM" id="SSF55681">
    <property type="entry name" value="Class II aaRS and biotin synthetases"/>
    <property type="match status" value="1"/>
</dbReference>
<keyword evidence="1" id="KW-0436">Ligase</keyword>
<accession>A0A6J6SRE6</accession>
<dbReference type="EMBL" id="CAEZYV010000066">
    <property type="protein sequence ID" value="CAB4736739.1"/>
    <property type="molecule type" value="Genomic_DNA"/>
</dbReference>
<dbReference type="Gene3D" id="3.30.930.10">
    <property type="entry name" value="Bira Bifunctional Protein, Domain 2"/>
    <property type="match status" value="1"/>
</dbReference>
<dbReference type="PROSITE" id="PS51733">
    <property type="entry name" value="BPL_LPL_CATALYTIC"/>
    <property type="match status" value="1"/>
</dbReference>